<name>A0A182FYJ0_ANOAL</name>
<accession>A0A182FYJ0</accession>
<evidence type="ECO:0000313" key="2">
    <source>
        <dbReference type="EnsemblMetazoa" id="AALB014679-PA"/>
    </source>
</evidence>
<dbReference type="AlphaFoldDB" id="A0A182FYJ0"/>
<dbReference type="EnsemblMetazoa" id="AALB014679-RA">
    <property type="protein sequence ID" value="AALB014679-PA"/>
    <property type="gene ID" value="AALB014679"/>
</dbReference>
<reference evidence="2" key="2">
    <citation type="submission" date="2022-08" db="UniProtKB">
        <authorList>
            <consortium name="EnsemblMetazoa"/>
        </authorList>
    </citation>
    <scope>IDENTIFICATION</scope>
    <source>
        <strain evidence="2">STECLA/ALBI9_A</strain>
    </source>
</reference>
<sequence length="28" mass="3271">MTKKKQKTKKRKITPANSEFVAHNVTQK</sequence>
<reference evidence="2 3" key="1">
    <citation type="journal article" date="2017" name="G3 (Bethesda)">
        <title>The Physical Genome Mapping of Anopheles albimanus Corrected Scaffold Misassemblies and Identified Interarm Rearrangements in Genus Anopheles.</title>
        <authorList>
            <person name="Artemov G.N."/>
            <person name="Peery A.N."/>
            <person name="Jiang X."/>
            <person name="Tu Z."/>
            <person name="Stegniy V.N."/>
            <person name="Sharakhova M.V."/>
            <person name="Sharakhov I.V."/>
        </authorList>
    </citation>
    <scope>NUCLEOTIDE SEQUENCE [LARGE SCALE GENOMIC DNA]</scope>
    <source>
        <strain evidence="2 3">ALBI9_A</strain>
    </source>
</reference>
<dbReference type="VEuPathDB" id="VectorBase:AALB014679"/>
<organism evidence="2 3">
    <name type="scientific">Anopheles albimanus</name>
    <name type="common">New world malaria mosquito</name>
    <dbReference type="NCBI Taxonomy" id="7167"/>
    <lineage>
        <taxon>Eukaryota</taxon>
        <taxon>Metazoa</taxon>
        <taxon>Ecdysozoa</taxon>
        <taxon>Arthropoda</taxon>
        <taxon>Hexapoda</taxon>
        <taxon>Insecta</taxon>
        <taxon>Pterygota</taxon>
        <taxon>Neoptera</taxon>
        <taxon>Endopterygota</taxon>
        <taxon>Diptera</taxon>
        <taxon>Nematocera</taxon>
        <taxon>Culicoidea</taxon>
        <taxon>Culicidae</taxon>
        <taxon>Anophelinae</taxon>
        <taxon>Anopheles</taxon>
    </lineage>
</organism>
<evidence type="ECO:0000256" key="1">
    <source>
        <dbReference type="SAM" id="MobiDB-lite"/>
    </source>
</evidence>
<protein>
    <submittedName>
        <fullName evidence="2">Uncharacterized protein</fullName>
    </submittedName>
</protein>
<keyword evidence="3" id="KW-1185">Reference proteome</keyword>
<proteinExistence type="predicted"/>
<evidence type="ECO:0000313" key="3">
    <source>
        <dbReference type="Proteomes" id="UP000069272"/>
    </source>
</evidence>
<dbReference type="Proteomes" id="UP000069272">
    <property type="component" value="Chromosome 3R"/>
</dbReference>
<feature type="compositionally biased region" description="Basic residues" evidence="1">
    <location>
        <begin position="1"/>
        <end position="13"/>
    </location>
</feature>
<feature type="region of interest" description="Disordered" evidence="1">
    <location>
        <begin position="1"/>
        <end position="28"/>
    </location>
</feature>